<comment type="caution">
    <text evidence="1">The sequence shown here is derived from an EMBL/GenBank/DDBJ whole genome shotgun (WGS) entry which is preliminary data.</text>
</comment>
<evidence type="ECO:0000313" key="1">
    <source>
        <dbReference type="EMBL" id="KII74674.1"/>
    </source>
</evidence>
<sequence length="121" mass="14077">MVVYFTSIIYAGVGYKRKLIALDFLPPRDAGSTFDDLSGNRRNNLQNIYNYKEDNYVCRLRQNRRDSPSFSITMWKMRCVADSLPRSNHSVKASITRLGHLSRTSILSSTHWWILSFLNKI</sequence>
<proteinExistence type="predicted"/>
<dbReference type="Proteomes" id="UP000031668">
    <property type="component" value="Unassembled WGS sequence"/>
</dbReference>
<name>A0A0C2JA63_THEKT</name>
<organism evidence="1 2">
    <name type="scientific">Thelohanellus kitauei</name>
    <name type="common">Myxosporean</name>
    <dbReference type="NCBI Taxonomy" id="669202"/>
    <lineage>
        <taxon>Eukaryota</taxon>
        <taxon>Metazoa</taxon>
        <taxon>Cnidaria</taxon>
        <taxon>Myxozoa</taxon>
        <taxon>Myxosporea</taxon>
        <taxon>Bivalvulida</taxon>
        <taxon>Platysporina</taxon>
        <taxon>Myxobolidae</taxon>
        <taxon>Thelohanellus</taxon>
    </lineage>
</organism>
<protein>
    <submittedName>
        <fullName evidence="1">Uncharacterized protein</fullName>
    </submittedName>
</protein>
<reference evidence="1 2" key="1">
    <citation type="journal article" date="2014" name="Genome Biol. Evol.">
        <title>The genome of the myxosporean Thelohanellus kitauei shows adaptations to nutrient acquisition within its fish host.</title>
        <authorList>
            <person name="Yang Y."/>
            <person name="Xiong J."/>
            <person name="Zhou Z."/>
            <person name="Huo F."/>
            <person name="Miao W."/>
            <person name="Ran C."/>
            <person name="Liu Y."/>
            <person name="Zhang J."/>
            <person name="Feng J."/>
            <person name="Wang M."/>
            <person name="Wang M."/>
            <person name="Wang L."/>
            <person name="Yao B."/>
        </authorList>
    </citation>
    <scope>NUCLEOTIDE SEQUENCE [LARGE SCALE GENOMIC DNA]</scope>
    <source>
        <strain evidence="1">Wuqing</strain>
    </source>
</reference>
<gene>
    <name evidence="1" type="ORF">RF11_11874</name>
</gene>
<dbReference type="EMBL" id="JWZT01000330">
    <property type="protein sequence ID" value="KII74674.1"/>
    <property type="molecule type" value="Genomic_DNA"/>
</dbReference>
<keyword evidence="2" id="KW-1185">Reference proteome</keyword>
<evidence type="ECO:0000313" key="2">
    <source>
        <dbReference type="Proteomes" id="UP000031668"/>
    </source>
</evidence>
<dbReference type="AlphaFoldDB" id="A0A0C2JA63"/>
<accession>A0A0C2JA63</accession>